<sequence>MSKRTKPADSDDESDVSLIDVDFDCFDINPDVDFLTLKRLIKQLFGPDVERISSHDLVELVINQRGLGSTIKTDGQESDPYAVLTILNMHVHKANPAIKSIAEYCLDKSKVDPAFHNTLSALFSQEDKHVGFVLSERLINMPVQVIPPMYRVLGEEVQNLVSNGQPFSFSHLLFISRAYHLTESEDAQLSSSQKKPRKNKKSKAAAVQNEDDAPRPADGVYPFHVEDELITAASVHALDYKYSLTPTEPRDNESFGLDTRGRMMLVPVENFPELVMAMLTKFAV</sequence>
<keyword evidence="2" id="KW-0813">Transport</keyword>
<organism evidence="4 5">
    <name type="scientific">Cylindrobasidium torrendii FP15055 ss-10</name>
    <dbReference type="NCBI Taxonomy" id="1314674"/>
    <lineage>
        <taxon>Eukaryota</taxon>
        <taxon>Fungi</taxon>
        <taxon>Dikarya</taxon>
        <taxon>Basidiomycota</taxon>
        <taxon>Agaricomycotina</taxon>
        <taxon>Agaricomycetes</taxon>
        <taxon>Agaricomycetidae</taxon>
        <taxon>Agaricales</taxon>
        <taxon>Marasmiineae</taxon>
        <taxon>Physalacriaceae</taxon>
        <taxon>Cylindrobasidium</taxon>
    </lineage>
</organism>
<reference evidence="4 5" key="1">
    <citation type="journal article" date="2015" name="Fungal Genet. Biol.">
        <title>Evolution of novel wood decay mechanisms in Agaricales revealed by the genome sequences of Fistulina hepatica and Cylindrobasidium torrendii.</title>
        <authorList>
            <person name="Floudas D."/>
            <person name="Held B.W."/>
            <person name="Riley R."/>
            <person name="Nagy L.G."/>
            <person name="Koehler G."/>
            <person name="Ransdell A.S."/>
            <person name="Younus H."/>
            <person name="Chow J."/>
            <person name="Chiniquy J."/>
            <person name="Lipzen A."/>
            <person name="Tritt A."/>
            <person name="Sun H."/>
            <person name="Haridas S."/>
            <person name="LaButti K."/>
            <person name="Ohm R.A."/>
            <person name="Kues U."/>
            <person name="Blanchette R.A."/>
            <person name="Grigoriev I.V."/>
            <person name="Minto R.E."/>
            <person name="Hibbett D.S."/>
        </authorList>
    </citation>
    <scope>NUCLEOTIDE SEQUENCE [LARGE SCALE GENOMIC DNA]</scope>
    <source>
        <strain evidence="4 5">FP15055 ss-10</strain>
    </source>
</reference>
<comment type="subcellular location">
    <subcellularLocation>
        <location evidence="2">Nucleus</location>
    </subcellularLocation>
</comment>
<dbReference type="EMBL" id="KN880455">
    <property type="protein sequence ID" value="KIY71371.1"/>
    <property type="molecule type" value="Genomic_DNA"/>
</dbReference>
<feature type="region of interest" description="Disordered" evidence="3">
    <location>
        <begin position="186"/>
        <end position="218"/>
    </location>
</feature>
<accession>A0A0D7BP56</accession>
<dbReference type="Pfam" id="PF13862">
    <property type="entry name" value="BCCIP"/>
    <property type="match status" value="1"/>
</dbReference>
<dbReference type="InterPro" id="IPR025602">
    <property type="entry name" value="BCP1_family"/>
</dbReference>
<dbReference type="Proteomes" id="UP000054007">
    <property type="component" value="Unassembled WGS sequence"/>
</dbReference>
<keyword evidence="2" id="KW-0653">Protein transport</keyword>
<comment type="function">
    <text evidence="2">Involved in nuclear export, actin cytoskeleton organization and vesicular transport.</text>
</comment>
<dbReference type="STRING" id="1314674.A0A0D7BP56"/>
<dbReference type="GO" id="GO:0005634">
    <property type="term" value="C:nucleus"/>
    <property type="evidence" value="ECO:0007669"/>
    <property type="project" value="UniProtKB-SubCell"/>
</dbReference>
<comment type="similarity">
    <text evidence="1 2">Belongs to the BCP1 family.</text>
</comment>
<keyword evidence="2" id="KW-0539">Nucleus</keyword>
<evidence type="ECO:0000313" key="4">
    <source>
        <dbReference type="EMBL" id="KIY71371.1"/>
    </source>
</evidence>
<name>A0A0D7BP56_9AGAR</name>
<dbReference type="PIRSF" id="PIRSF028983">
    <property type="entry name" value="BCP1"/>
    <property type="match status" value="1"/>
</dbReference>
<dbReference type="OrthoDB" id="27543at2759"/>
<gene>
    <name evidence="4" type="ORF">CYLTODRAFT_369499</name>
</gene>
<dbReference type="GO" id="GO:0015031">
    <property type="term" value="P:protein transport"/>
    <property type="evidence" value="ECO:0007669"/>
    <property type="project" value="UniProtKB-KW"/>
</dbReference>
<evidence type="ECO:0000256" key="1">
    <source>
        <dbReference type="ARBA" id="ARBA00006781"/>
    </source>
</evidence>
<evidence type="ECO:0000256" key="2">
    <source>
        <dbReference type="PIRNR" id="PIRNR028983"/>
    </source>
</evidence>
<dbReference type="PANTHER" id="PTHR13261">
    <property type="entry name" value="BRCA2 AND CDKN1A INTERACTING PROTEIN"/>
    <property type="match status" value="1"/>
</dbReference>
<evidence type="ECO:0000256" key="3">
    <source>
        <dbReference type="SAM" id="MobiDB-lite"/>
    </source>
</evidence>
<keyword evidence="5" id="KW-1185">Reference proteome</keyword>
<feature type="compositionally biased region" description="Basic residues" evidence="3">
    <location>
        <begin position="194"/>
        <end position="203"/>
    </location>
</feature>
<evidence type="ECO:0000313" key="5">
    <source>
        <dbReference type="Proteomes" id="UP000054007"/>
    </source>
</evidence>
<dbReference type="PANTHER" id="PTHR13261:SF0">
    <property type="entry name" value="BRCA2 AND CDKN1A-INTERACTING PROTEIN"/>
    <property type="match status" value="1"/>
</dbReference>
<protein>
    <recommendedName>
        <fullName evidence="2">Protein BCP1</fullName>
    </recommendedName>
</protein>
<proteinExistence type="inferred from homology"/>
<dbReference type="AlphaFoldDB" id="A0A0D7BP56"/>